<dbReference type="RefSeq" id="WP_085771856.1">
    <property type="nucleotide sequence ID" value="NZ_AP027149.1"/>
</dbReference>
<dbReference type="Proteomes" id="UP000193978">
    <property type="component" value="Chromosome"/>
</dbReference>
<sequence length="299" mass="32269">MSTIVLGLTRALVYAAEAHANQRRKGAAQEPYINHPIEVLDLVARATGGADEELLTAALLHDVVEDTPVTAEELAAAFGERVARIVTENSDDMTLPKDERRRRRIAAMPHKSVAARIVKTADVISNLRATAASPPAGWAMERRLGYLEGCRQLIDAGRGANAAIEALFDETAAEAERTIRADAAVDVGGAEGVARHLDSVIGQAVHLVYLPNTKARAITDADVDRLCETISRNFPSATVQHAEAIFDGSRRPILLARIRTDSTDAVVALAQRLCLVFDQRFVGIEVGGRYIRVYADDTG</sequence>
<dbReference type="Pfam" id="PF13328">
    <property type="entry name" value="HD_4"/>
    <property type="match status" value="1"/>
</dbReference>
<dbReference type="InterPro" id="IPR003607">
    <property type="entry name" value="HD/PDEase_dom"/>
</dbReference>
<dbReference type="SMART" id="SM00471">
    <property type="entry name" value="HDc"/>
    <property type="match status" value="1"/>
</dbReference>
<organism evidence="2 3">
    <name type="scientific">Methylocystis bryophila</name>
    <dbReference type="NCBI Taxonomy" id="655015"/>
    <lineage>
        <taxon>Bacteria</taxon>
        <taxon>Pseudomonadati</taxon>
        <taxon>Pseudomonadota</taxon>
        <taxon>Alphaproteobacteria</taxon>
        <taxon>Hyphomicrobiales</taxon>
        <taxon>Methylocystaceae</taxon>
        <taxon>Methylocystis</taxon>
    </lineage>
</organism>
<reference evidence="2 3" key="1">
    <citation type="submission" date="2017-02" db="EMBL/GenBank/DDBJ databases">
        <authorList>
            <person name="Peterson S.W."/>
        </authorList>
    </citation>
    <scope>NUCLEOTIDE SEQUENCE [LARGE SCALE GENOMIC DNA]</scope>
    <source>
        <strain evidence="2 3">S285</strain>
    </source>
</reference>
<protein>
    <recommendedName>
        <fullName evidence="1">HD domain-containing protein</fullName>
    </recommendedName>
</protein>
<dbReference type="STRING" id="655015.B1812_12370"/>
<dbReference type="OrthoDB" id="9802385at2"/>
<keyword evidence="3" id="KW-1185">Reference proteome</keyword>
<dbReference type="PROSITE" id="PS51831">
    <property type="entry name" value="HD"/>
    <property type="match status" value="1"/>
</dbReference>
<dbReference type="InterPro" id="IPR006674">
    <property type="entry name" value="HD_domain"/>
</dbReference>
<dbReference type="KEGG" id="mbry:B1812_12370"/>
<evidence type="ECO:0000313" key="2">
    <source>
        <dbReference type="EMBL" id="ARN81741.1"/>
    </source>
</evidence>
<dbReference type="PANTHER" id="PTHR46246:SF1">
    <property type="entry name" value="GUANOSINE-3',5'-BIS(DIPHOSPHATE) 3'-PYROPHOSPHOHYDROLASE MESH1"/>
    <property type="match status" value="1"/>
</dbReference>
<feature type="domain" description="HD" evidence="1">
    <location>
        <begin position="32"/>
        <end position="127"/>
    </location>
</feature>
<dbReference type="Gene3D" id="1.10.3210.10">
    <property type="entry name" value="Hypothetical protein af1432"/>
    <property type="match status" value="1"/>
</dbReference>
<evidence type="ECO:0000313" key="3">
    <source>
        <dbReference type="Proteomes" id="UP000193978"/>
    </source>
</evidence>
<evidence type="ECO:0000259" key="1">
    <source>
        <dbReference type="PROSITE" id="PS51831"/>
    </source>
</evidence>
<proteinExistence type="predicted"/>
<dbReference type="EMBL" id="CP019948">
    <property type="protein sequence ID" value="ARN81741.1"/>
    <property type="molecule type" value="Genomic_DNA"/>
</dbReference>
<dbReference type="InterPro" id="IPR052194">
    <property type="entry name" value="MESH1"/>
</dbReference>
<dbReference type="SUPFAM" id="SSF109604">
    <property type="entry name" value="HD-domain/PDEase-like"/>
    <property type="match status" value="1"/>
</dbReference>
<dbReference type="PANTHER" id="PTHR46246">
    <property type="entry name" value="GUANOSINE-3',5'-BIS(DIPHOSPHATE) 3'-PYROPHOSPHOHYDROLASE MESH1"/>
    <property type="match status" value="1"/>
</dbReference>
<name>A0A1W6MVW2_9HYPH</name>
<accession>A0A1W6MVW2</accession>
<dbReference type="AlphaFoldDB" id="A0A1W6MVW2"/>
<dbReference type="CDD" id="cd00077">
    <property type="entry name" value="HDc"/>
    <property type="match status" value="1"/>
</dbReference>
<gene>
    <name evidence="2" type="ORF">B1812_12370</name>
</gene>
<dbReference type="GO" id="GO:0008893">
    <property type="term" value="F:guanosine-3',5'-bis(diphosphate) 3'-diphosphatase activity"/>
    <property type="evidence" value="ECO:0007669"/>
    <property type="project" value="TreeGrafter"/>
</dbReference>